<evidence type="ECO:0000256" key="1">
    <source>
        <dbReference type="ARBA" id="ARBA00004300"/>
    </source>
</evidence>
<comment type="subcellular location">
    <subcellularLocation>
        <location evidence="1">Cytoplasm</location>
        <location evidence="1">Cytoskeleton</location>
        <location evidence="1">Microtubule organizing center</location>
        <location evidence="1">Centrosome</location>
    </subcellularLocation>
</comment>
<dbReference type="GO" id="GO:0007099">
    <property type="term" value="P:centriole replication"/>
    <property type="evidence" value="ECO:0007669"/>
    <property type="project" value="TreeGrafter"/>
</dbReference>
<evidence type="ECO:0000256" key="6">
    <source>
        <dbReference type="SAM" id="Coils"/>
    </source>
</evidence>
<dbReference type="PANTHER" id="PTHR44281">
    <property type="entry name" value="SPINDLE ASSEMBLY ABNORMAL PROTEIN 6 HOMOLOG"/>
    <property type="match status" value="1"/>
</dbReference>
<feature type="coiled-coil region" evidence="6">
    <location>
        <begin position="180"/>
        <end position="221"/>
    </location>
</feature>
<feature type="coiled-coil region" evidence="6">
    <location>
        <begin position="368"/>
        <end position="486"/>
    </location>
</feature>
<dbReference type="AlphaFoldDB" id="A0A9R1TSE6"/>
<evidence type="ECO:0000256" key="5">
    <source>
        <dbReference type="ARBA" id="ARBA00023306"/>
    </source>
</evidence>
<keyword evidence="5" id="KW-0131">Cell cycle</keyword>
<keyword evidence="4" id="KW-0206">Cytoskeleton</keyword>
<dbReference type="KEGG" id="fas:105273618"/>
<dbReference type="InterPro" id="IPR038558">
    <property type="entry name" value="SAS-6_N_sf"/>
</dbReference>
<dbReference type="GO" id="GO:0005814">
    <property type="term" value="C:centriole"/>
    <property type="evidence" value="ECO:0007669"/>
    <property type="project" value="TreeGrafter"/>
</dbReference>
<name>A0A9R1TSE6_9HYME</name>
<proteinExistence type="predicted"/>
<evidence type="ECO:0000256" key="3">
    <source>
        <dbReference type="ARBA" id="ARBA00023054"/>
    </source>
</evidence>
<evidence type="ECO:0000256" key="2">
    <source>
        <dbReference type="ARBA" id="ARBA00022490"/>
    </source>
</evidence>
<dbReference type="GO" id="GO:0005813">
    <property type="term" value="C:centrosome"/>
    <property type="evidence" value="ECO:0007669"/>
    <property type="project" value="UniProtKB-SubCell"/>
</dbReference>
<keyword evidence="8" id="KW-1185">Reference proteome</keyword>
<evidence type="ECO:0000259" key="7">
    <source>
        <dbReference type="Pfam" id="PF16531"/>
    </source>
</evidence>
<evidence type="ECO:0000256" key="4">
    <source>
        <dbReference type="ARBA" id="ARBA00023212"/>
    </source>
</evidence>
<evidence type="ECO:0000313" key="9">
    <source>
        <dbReference type="RefSeq" id="XP_011314454.1"/>
    </source>
</evidence>
<gene>
    <name evidence="9" type="primary">LOC105273618</name>
</gene>
<dbReference type="Gene3D" id="2.170.210.20">
    <property type="entry name" value="Spindle assembly abnormal protein 6, N-terminal domain"/>
    <property type="match status" value="1"/>
</dbReference>
<dbReference type="CDD" id="cd10142">
    <property type="entry name" value="HD_SAS6_N"/>
    <property type="match status" value="1"/>
</dbReference>
<protein>
    <submittedName>
        <fullName evidence="9">Spindle assembly abnormal protein 6 homolog</fullName>
    </submittedName>
</protein>
<keyword evidence="3 6" id="KW-0175">Coiled coil</keyword>
<reference evidence="9" key="1">
    <citation type="submission" date="2025-08" db="UniProtKB">
        <authorList>
            <consortium name="RefSeq"/>
        </authorList>
    </citation>
    <scope>IDENTIFICATION</scope>
    <source>
        <strain evidence="9">USDA-PBARC FA_bdor</strain>
        <tissue evidence="9">Whole organism</tissue>
    </source>
</reference>
<organism evidence="8 9">
    <name type="scientific">Fopius arisanus</name>
    <dbReference type="NCBI Taxonomy" id="64838"/>
    <lineage>
        <taxon>Eukaryota</taxon>
        <taxon>Metazoa</taxon>
        <taxon>Ecdysozoa</taxon>
        <taxon>Arthropoda</taxon>
        <taxon>Hexapoda</taxon>
        <taxon>Insecta</taxon>
        <taxon>Pterygota</taxon>
        <taxon>Neoptera</taxon>
        <taxon>Endopterygota</taxon>
        <taxon>Hymenoptera</taxon>
        <taxon>Apocrita</taxon>
        <taxon>Ichneumonoidea</taxon>
        <taxon>Braconidae</taxon>
        <taxon>Opiinae</taxon>
        <taxon>Fopius</taxon>
    </lineage>
</organism>
<feature type="coiled-coil region" evidence="6">
    <location>
        <begin position="270"/>
        <end position="332"/>
    </location>
</feature>
<dbReference type="RefSeq" id="XP_011314454.1">
    <property type="nucleotide sequence ID" value="XM_011316152.1"/>
</dbReference>
<dbReference type="OrthoDB" id="49058at2759"/>
<keyword evidence="2" id="KW-0963">Cytoplasm</keyword>
<sequence length="675" mass="76411">MRSEMNFMKSVSVNNVKSGDAMQLNNVEVLYTKVQRVYVKPQHKEERQKDLRVNVEIHSGISPVCQKNLCVLLADDEDPCFLYSLLINDEDFKILKAQQGLLVDFDNFATQLICLLEQCNVSCPGASKGPPKFLLLLAEENSDWIFKLVETNNFKHLCHLSLSIAPASDNDIKTHMAMKIKKLKEDLGNRNREAVGLETRLNALNEDFESKVREYEQLEQRFLADRSQLQMTASHQLSIEKERLAQAKLEWQKVSELEKIALERHQSEILQQLHTELSELRTQNQSYREKQISLEATNSEQLKQLQTLERDLEITQRDLSNLKKQNSKLDVDYHDKDKVVNDLRMRVAVLEQDLKDKTILINKHTEMWKAGKEQKQQLEELLSEKENQLQRKQNALKHVGDEVIKANEIIKKIQNELSTAKSKLKLRTSICLEQEKLLDTKQKEIGQLETKLEENSKVMKDLKSEVESLQNEVKMLKCQVESQEKTIKNNDNVIGWLNRRLADSQSPLQGVTTPAAVSVPSNFQLTLPRSNKFLTNKFESKTPNTGTTLQHSVPLTGGFNPRNGIVQGCNVNQTSRTSPGRAGVGVITDSTVGPGAFIRPGHIGSTSTPMERMNIYQKLPTAGFTETGGNGVNENNNVPLGSNMVKSKSASGIGLRRTVLDKPLLPSAYFSKPLH</sequence>
<feature type="domain" description="Spindle assembly abnormal protein 6 N-terminal" evidence="7">
    <location>
        <begin position="30"/>
        <end position="163"/>
    </location>
</feature>
<dbReference type="PANTHER" id="PTHR44281:SF2">
    <property type="entry name" value="SPINDLE ASSEMBLY ABNORMAL PROTEIN 6 HOMOLOG"/>
    <property type="match status" value="1"/>
</dbReference>
<dbReference type="InterPro" id="IPR032396">
    <property type="entry name" value="SAS-6_N"/>
</dbReference>
<dbReference type="Pfam" id="PF16531">
    <property type="entry name" value="SAS-6_N"/>
    <property type="match status" value="1"/>
</dbReference>
<dbReference type="CTD" id="43555"/>
<evidence type="ECO:0000313" key="8">
    <source>
        <dbReference type="Proteomes" id="UP000694866"/>
    </source>
</evidence>
<accession>A0A9R1TSE6</accession>
<dbReference type="Proteomes" id="UP000694866">
    <property type="component" value="Unplaced"/>
</dbReference>
<dbReference type="GeneID" id="105273618"/>